<dbReference type="InterPro" id="IPR017927">
    <property type="entry name" value="FAD-bd_FR_type"/>
</dbReference>
<dbReference type="Pfam" id="PF04954">
    <property type="entry name" value="SIP"/>
    <property type="match status" value="1"/>
</dbReference>
<dbReference type="InterPro" id="IPR013113">
    <property type="entry name" value="SIP_FAD-bd"/>
</dbReference>
<dbReference type="Proteomes" id="UP000438182">
    <property type="component" value="Unassembled WGS sequence"/>
</dbReference>
<dbReference type="InterPro" id="IPR039374">
    <property type="entry name" value="SIP_fam"/>
</dbReference>
<dbReference type="GO" id="GO:0016491">
    <property type="term" value="F:oxidoreductase activity"/>
    <property type="evidence" value="ECO:0007669"/>
    <property type="project" value="InterPro"/>
</dbReference>
<dbReference type="Gene3D" id="2.40.30.10">
    <property type="entry name" value="Translation factors"/>
    <property type="match status" value="1"/>
</dbReference>
<proteinExistence type="predicted"/>
<dbReference type="InterPro" id="IPR007037">
    <property type="entry name" value="SIP_rossman_dom"/>
</dbReference>
<name>A0A6I4P240_9MICO</name>
<evidence type="ECO:0000313" key="3">
    <source>
        <dbReference type="Proteomes" id="UP000438182"/>
    </source>
</evidence>
<dbReference type="EMBL" id="WSTA01000038">
    <property type="protein sequence ID" value="MWB98815.1"/>
    <property type="molecule type" value="Genomic_DNA"/>
</dbReference>
<gene>
    <name evidence="2" type="ORF">GB864_09680</name>
</gene>
<reference evidence="2 3" key="1">
    <citation type="submission" date="2019-12" db="EMBL/GenBank/DDBJ databases">
        <authorList>
            <person name="Kim Y.S."/>
        </authorList>
    </citation>
    <scope>NUCLEOTIDE SEQUENCE [LARGE SCALE GENOMIC DNA]</scope>
    <source>
        <strain evidence="2 3">MMS17-SY077</strain>
    </source>
</reference>
<organism evidence="2 3">
    <name type="scientific">Agromyces seonyuensis</name>
    <dbReference type="NCBI Taxonomy" id="2662446"/>
    <lineage>
        <taxon>Bacteria</taxon>
        <taxon>Bacillati</taxon>
        <taxon>Actinomycetota</taxon>
        <taxon>Actinomycetes</taxon>
        <taxon>Micrococcales</taxon>
        <taxon>Microbacteriaceae</taxon>
        <taxon>Agromyces</taxon>
    </lineage>
</organism>
<dbReference type="RefSeq" id="WP_160424488.1">
    <property type="nucleotide sequence ID" value="NZ_WSTA01000038.1"/>
</dbReference>
<dbReference type="SUPFAM" id="SSF63380">
    <property type="entry name" value="Riboflavin synthase domain-like"/>
    <property type="match status" value="1"/>
</dbReference>
<dbReference type="CDD" id="cd06193">
    <property type="entry name" value="siderophore_interacting"/>
    <property type="match status" value="1"/>
</dbReference>
<evidence type="ECO:0000259" key="1">
    <source>
        <dbReference type="PROSITE" id="PS51384"/>
    </source>
</evidence>
<accession>A0A6I4P240</accession>
<dbReference type="PANTHER" id="PTHR30157">
    <property type="entry name" value="FERRIC REDUCTASE, NADPH-DEPENDENT"/>
    <property type="match status" value="1"/>
</dbReference>
<protein>
    <submittedName>
        <fullName evidence="2">Siderophore-interacting protein</fullName>
    </submittedName>
</protein>
<dbReference type="PROSITE" id="PS51384">
    <property type="entry name" value="FAD_FR"/>
    <property type="match status" value="1"/>
</dbReference>
<feature type="domain" description="FAD-binding FR-type" evidence="1">
    <location>
        <begin position="15"/>
        <end position="146"/>
    </location>
</feature>
<dbReference type="Pfam" id="PF08021">
    <property type="entry name" value="FAD_binding_9"/>
    <property type="match status" value="1"/>
</dbReference>
<keyword evidence="3" id="KW-1185">Reference proteome</keyword>
<dbReference type="InterPro" id="IPR039261">
    <property type="entry name" value="FNR_nucleotide-bd"/>
</dbReference>
<dbReference type="PANTHER" id="PTHR30157:SF0">
    <property type="entry name" value="NADPH-DEPENDENT FERRIC-CHELATE REDUCTASE"/>
    <property type="match status" value="1"/>
</dbReference>
<dbReference type="Gene3D" id="3.40.50.80">
    <property type="entry name" value="Nucleotide-binding domain of ferredoxin-NADP reductase (FNR) module"/>
    <property type="match status" value="1"/>
</dbReference>
<sequence length="320" mass="34278">MLTSLATAAPVRPAYAAFEARVSRVNGLSPSFVRVTFTGAELEHFGTAGFDQRIKVVLPQPGAEPGAEFANFPRGEDWYRQWRELDPADRNPFRTYTVRAVRPESSEVDVDFVRHGDEGPASRWAGRVRVGDEVVLVGPDGRSPDHHVGIDWRPGTVSRVLLCGDETAAPAIAAILERLPAHLTGAAFIEVPHASDVLDLVAPAGVEVAFLARENAPHGARLDAAARAWLESDRPAGTVTLDTDTIAVLDSIGADGVGPGDALLWDVPAGRAADGELYAWLAGEASVITGLRRHLVQGLGIDRRSVAFMGYWRAGRAELS</sequence>
<comment type="caution">
    <text evidence="2">The sequence shown here is derived from an EMBL/GenBank/DDBJ whole genome shotgun (WGS) entry which is preliminary data.</text>
</comment>
<dbReference type="InterPro" id="IPR017938">
    <property type="entry name" value="Riboflavin_synthase-like_b-brl"/>
</dbReference>
<evidence type="ECO:0000313" key="2">
    <source>
        <dbReference type="EMBL" id="MWB98815.1"/>
    </source>
</evidence>
<dbReference type="AlphaFoldDB" id="A0A6I4P240"/>